<evidence type="ECO:0000313" key="1">
    <source>
        <dbReference type="EMBL" id="EEG90297.1"/>
    </source>
</evidence>
<reference evidence="1 2" key="1">
    <citation type="submission" date="2009-02" db="EMBL/GenBank/DDBJ databases">
        <authorList>
            <person name="Fulton L."/>
            <person name="Clifton S."/>
            <person name="Fulton B."/>
            <person name="Xu J."/>
            <person name="Minx P."/>
            <person name="Pepin K.H."/>
            <person name="Johnson M."/>
            <person name="Bhonagiri V."/>
            <person name="Nash W.E."/>
            <person name="Mardis E.R."/>
            <person name="Wilson R.K."/>
        </authorList>
    </citation>
    <scope>NUCLEOTIDE SEQUENCE [LARGE SCALE GENOMIC DNA]</scope>
    <source>
        <strain evidence="1 2">ATCC 27758</strain>
    </source>
</reference>
<accession>C0B8R0</accession>
<sequence length="39" mass="4582">MNNRIPLISMKWMSGGFFYREDFSGKECIPCFMETSQSL</sequence>
<dbReference type="HOGENOM" id="CLU_3308046_0_0_9"/>
<dbReference type="Proteomes" id="UP000003793">
    <property type="component" value="Unassembled WGS sequence"/>
</dbReference>
<reference evidence="1 2" key="2">
    <citation type="submission" date="2009-03" db="EMBL/GenBank/DDBJ databases">
        <title>Draft genome sequence of Coprococcus comes (ATCC 27758).</title>
        <authorList>
            <person name="Sudarsanam P."/>
            <person name="Ley R."/>
            <person name="Guruge J."/>
            <person name="Turnbaugh P.J."/>
            <person name="Mahowald M."/>
            <person name="Liep D."/>
            <person name="Gordon J."/>
        </authorList>
    </citation>
    <scope>NUCLEOTIDE SEQUENCE [LARGE SCALE GENOMIC DNA]</scope>
    <source>
        <strain evidence="1 2">ATCC 27758</strain>
    </source>
</reference>
<dbReference type="EMBL" id="ABVR01000039">
    <property type="protein sequence ID" value="EEG90297.1"/>
    <property type="molecule type" value="Genomic_DNA"/>
</dbReference>
<comment type="caution">
    <text evidence="1">The sequence shown here is derived from an EMBL/GenBank/DDBJ whole genome shotgun (WGS) entry which is preliminary data.</text>
</comment>
<protein>
    <submittedName>
        <fullName evidence="1">Uncharacterized protein</fullName>
    </submittedName>
</protein>
<proteinExistence type="predicted"/>
<name>C0B8R0_9FIRM</name>
<organism evidence="1 2">
    <name type="scientific">Coprococcus comes ATCC 27758</name>
    <dbReference type="NCBI Taxonomy" id="470146"/>
    <lineage>
        <taxon>Bacteria</taxon>
        <taxon>Bacillati</taxon>
        <taxon>Bacillota</taxon>
        <taxon>Clostridia</taxon>
        <taxon>Lachnospirales</taxon>
        <taxon>Lachnospiraceae</taxon>
        <taxon>Coprococcus</taxon>
    </lineage>
</organism>
<dbReference type="AlphaFoldDB" id="C0B8R0"/>
<gene>
    <name evidence="1" type="ORF">COPCOM_01534</name>
</gene>
<evidence type="ECO:0000313" key="2">
    <source>
        <dbReference type="Proteomes" id="UP000003793"/>
    </source>
</evidence>